<dbReference type="EMBL" id="CP003923">
    <property type="protein sequence ID" value="AIC94478.1"/>
    <property type="molecule type" value="Genomic_DNA"/>
</dbReference>
<dbReference type="PANTHER" id="PTHR34075:SF5">
    <property type="entry name" value="BLR3430 PROTEIN"/>
    <property type="match status" value="1"/>
</dbReference>
<protein>
    <recommendedName>
        <fullName evidence="1">ChsH2 C-terminal OB-fold domain-containing protein</fullName>
    </recommendedName>
</protein>
<dbReference type="KEGG" id="ble:BleG1_1900"/>
<keyword evidence="3" id="KW-1185">Reference proteome</keyword>
<dbReference type="AlphaFoldDB" id="A0A060M1Q5"/>
<dbReference type="InterPro" id="IPR052513">
    <property type="entry name" value="Thioester_dehydratase-like"/>
</dbReference>
<dbReference type="InterPro" id="IPR012340">
    <property type="entry name" value="NA-bd_OB-fold"/>
</dbReference>
<dbReference type="HOGENOM" id="CLU_165225_0_0_9"/>
<feature type="domain" description="ChsH2 C-terminal OB-fold" evidence="1">
    <location>
        <begin position="33"/>
        <end position="91"/>
    </location>
</feature>
<dbReference type="InterPro" id="IPR002878">
    <property type="entry name" value="ChsH2_C"/>
</dbReference>
<dbReference type="Pfam" id="PF01796">
    <property type="entry name" value="OB_ChsH2_C"/>
    <property type="match status" value="1"/>
</dbReference>
<organism evidence="2 3">
    <name type="scientific">Shouchella lehensis G1</name>
    <dbReference type="NCBI Taxonomy" id="1246626"/>
    <lineage>
        <taxon>Bacteria</taxon>
        <taxon>Bacillati</taxon>
        <taxon>Bacillota</taxon>
        <taxon>Bacilli</taxon>
        <taxon>Bacillales</taxon>
        <taxon>Bacillaceae</taxon>
        <taxon>Shouchella</taxon>
    </lineage>
</organism>
<dbReference type="OrthoDB" id="5514845at2"/>
<name>A0A060M1Q5_9BACI</name>
<dbReference type="PANTHER" id="PTHR34075">
    <property type="entry name" value="BLR3430 PROTEIN"/>
    <property type="match status" value="1"/>
</dbReference>
<gene>
    <name evidence="2" type="ORF">BleG1_1900</name>
</gene>
<dbReference type="eggNOG" id="COG1545">
    <property type="taxonomic scope" value="Bacteria"/>
</dbReference>
<proteinExistence type="predicted"/>
<dbReference type="Proteomes" id="UP000027142">
    <property type="component" value="Chromosome"/>
</dbReference>
<evidence type="ECO:0000313" key="3">
    <source>
        <dbReference type="Proteomes" id="UP000027142"/>
    </source>
</evidence>
<dbReference type="SUPFAM" id="SSF50249">
    <property type="entry name" value="Nucleic acid-binding proteins"/>
    <property type="match status" value="1"/>
</dbReference>
<dbReference type="PATRIC" id="fig|1246626.3.peg.1898"/>
<evidence type="ECO:0000313" key="2">
    <source>
        <dbReference type="EMBL" id="AIC94478.1"/>
    </source>
</evidence>
<accession>A0A060M1Q5</accession>
<reference evidence="2 3" key="1">
    <citation type="journal article" date="2014" name="Gene">
        <title>A comparative genomic analysis of the alkalitolerant soil bacterium Bacillus lehensis G1.</title>
        <authorList>
            <person name="Noor Y.M."/>
            <person name="Samsulrizal N.H."/>
            <person name="Jema'on N.A."/>
            <person name="Low K.O."/>
            <person name="Ramli A.N."/>
            <person name="Alias N.I."/>
            <person name="Damis S.I."/>
            <person name="Fuzi S.F."/>
            <person name="Isa M.N."/>
            <person name="Murad A.M."/>
            <person name="Raih M.F."/>
            <person name="Bakar F.D."/>
            <person name="Najimudin N."/>
            <person name="Mahadi N.M."/>
            <person name="Illias R.M."/>
        </authorList>
    </citation>
    <scope>NUCLEOTIDE SEQUENCE [LARGE SCALE GENOMIC DNA]</scope>
    <source>
        <strain evidence="2 3">G1</strain>
    </source>
</reference>
<dbReference type="STRING" id="1246626.BleG1_1900"/>
<dbReference type="RefSeq" id="WP_038479921.1">
    <property type="nucleotide sequence ID" value="NZ_CP003923.1"/>
</dbReference>
<sequence length="109" mass="12398">MNIPLYACLDCQHVWLEQKLYCSNCLSDKHVEEQIDGKGIVYSHTTIYAAPEKLKALSPYVIVLIDIRKGVRLSARCTDTTIKIGDNVRIVDITDGSYLTKKEDVSWEH</sequence>
<evidence type="ECO:0000259" key="1">
    <source>
        <dbReference type="Pfam" id="PF01796"/>
    </source>
</evidence>